<evidence type="ECO:0000259" key="1">
    <source>
        <dbReference type="PROSITE" id="PS50181"/>
    </source>
</evidence>
<proteinExistence type="predicted"/>
<evidence type="ECO:0000313" key="3">
    <source>
        <dbReference type="Proteomes" id="UP000277580"/>
    </source>
</evidence>
<sequence>MALNLLQLPLEILYLIIEYLPISSLCSLSGTCRSLNSNKFLICAIDAYIASDIHGILLGVALTGPPATMRRCLDIDRATPKGFLHLLAHKGTGVAVQIALDYGASLDEVDRFRYSPLERAVRCGNVETARVLLGTAAALGRSTLYDDGSKFVRIARRRRYGEMEELLLNFTR</sequence>
<dbReference type="SUPFAM" id="SSF81383">
    <property type="entry name" value="F-box domain"/>
    <property type="match status" value="1"/>
</dbReference>
<dbReference type="Pfam" id="PF12937">
    <property type="entry name" value="F-box-like"/>
    <property type="match status" value="1"/>
</dbReference>
<dbReference type="Gene3D" id="1.25.40.20">
    <property type="entry name" value="Ankyrin repeat-containing domain"/>
    <property type="match status" value="1"/>
</dbReference>
<evidence type="ECO:0000313" key="2">
    <source>
        <dbReference type="EMBL" id="RPB07377.1"/>
    </source>
</evidence>
<reference evidence="2 3" key="1">
    <citation type="journal article" date="2018" name="Nat. Ecol. Evol.">
        <title>Pezizomycetes genomes reveal the molecular basis of ectomycorrhizal truffle lifestyle.</title>
        <authorList>
            <person name="Murat C."/>
            <person name="Payen T."/>
            <person name="Noel B."/>
            <person name="Kuo A."/>
            <person name="Morin E."/>
            <person name="Chen J."/>
            <person name="Kohler A."/>
            <person name="Krizsan K."/>
            <person name="Balestrini R."/>
            <person name="Da Silva C."/>
            <person name="Montanini B."/>
            <person name="Hainaut M."/>
            <person name="Levati E."/>
            <person name="Barry K.W."/>
            <person name="Belfiori B."/>
            <person name="Cichocki N."/>
            <person name="Clum A."/>
            <person name="Dockter R.B."/>
            <person name="Fauchery L."/>
            <person name="Guy J."/>
            <person name="Iotti M."/>
            <person name="Le Tacon F."/>
            <person name="Lindquist E.A."/>
            <person name="Lipzen A."/>
            <person name="Malagnac F."/>
            <person name="Mello A."/>
            <person name="Molinier V."/>
            <person name="Miyauchi S."/>
            <person name="Poulain J."/>
            <person name="Riccioni C."/>
            <person name="Rubini A."/>
            <person name="Sitrit Y."/>
            <person name="Splivallo R."/>
            <person name="Traeger S."/>
            <person name="Wang M."/>
            <person name="Zifcakova L."/>
            <person name="Wipf D."/>
            <person name="Zambonelli A."/>
            <person name="Paolocci F."/>
            <person name="Nowrousian M."/>
            <person name="Ottonello S."/>
            <person name="Baldrian P."/>
            <person name="Spatafora J.W."/>
            <person name="Henrissat B."/>
            <person name="Nagy L.G."/>
            <person name="Aury J.M."/>
            <person name="Wincker P."/>
            <person name="Grigoriev I.V."/>
            <person name="Bonfante P."/>
            <person name="Martin F.M."/>
        </authorList>
    </citation>
    <scope>NUCLEOTIDE SEQUENCE [LARGE SCALE GENOMIC DNA]</scope>
    <source>
        <strain evidence="2 3">CCBAS932</strain>
    </source>
</reference>
<dbReference type="PROSITE" id="PS50181">
    <property type="entry name" value="FBOX"/>
    <property type="match status" value="1"/>
</dbReference>
<keyword evidence="3" id="KW-1185">Reference proteome</keyword>
<dbReference type="Proteomes" id="UP000277580">
    <property type="component" value="Unassembled WGS sequence"/>
</dbReference>
<gene>
    <name evidence="2" type="ORF">P167DRAFT_540189</name>
</gene>
<dbReference type="InParanoid" id="A0A3N4KA50"/>
<name>A0A3N4KA50_9PEZI</name>
<dbReference type="SUPFAM" id="SSF48403">
    <property type="entry name" value="Ankyrin repeat"/>
    <property type="match status" value="1"/>
</dbReference>
<feature type="domain" description="F-box" evidence="1">
    <location>
        <begin position="2"/>
        <end position="37"/>
    </location>
</feature>
<dbReference type="InterPro" id="IPR036770">
    <property type="entry name" value="Ankyrin_rpt-contain_sf"/>
</dbReference>
<dbReference type="AlphaFoldDB" id="A0A3N4KA50"/>
<protein>
    <recommendedName>
        <fullName evidence="1">F-box domain-containing protein</fullName>
    </recommendedName>
</protein>
<dbReference type="InterPro" id="IPR001810">
    <property type="entry name" value="F-box_dom"/>
</dbReference>
<dbReference type="InterPro" id="IPR036047">
    <property type="entry name" value="F-box-like_dom_sf"/>
</dbReference>
<accession>A0A3N4KA50</accession>
<dbReference type="EMBL" id="ML119185">
    <property type="protein sequence ID" value="RPB07377.1"/>
    <property type="molecule type" value="Genomic_DNA"/>
</dbReference>
<organism evidence="2 3">
    <name type="scientific">Morchella conica CCBAS932</name>
    <dbReference type="NCBI Taxonomy" id="1392247"/>
    <lineage>
        <taxon>Eukaryota</taxon>
        <taxon>Fungi</taxon>
        <taxon>Dikarya</taxon>
        <taxon>Ascomycota</taxon>
        <taxon>Pezizomycotina</taxon>
        <taxon>Pezizomycetes</taxon>
        <taxon>Pezizales</taxon>
        <taxon>Morchellaceae</taxon>
        <taxon>Morchella</taxon>
    </lineage>
</organism>